<dbReference type="AlphaFoldDB" id="A0A5B9QTM3"/>
<evidence type="ECO:0000313" key="2">
    <source>
        <dbReference type="EMBL" id="QEG41100.1"/>
    </source>
</evidence>
<evidence type="ECO:0000256" key="1">
    <source>
        <dbReference type="SAM" id="SignalP"/>
    </source>
</evidence>
<accession>A0A5B9QTM3</accession>
<dbReference type="RefSeq" id="WP_148080328.1">
    <property type="nucleotide sequence ID" value="NZ_CP042914.1"/>
</dbReference>
<evidence type="ECO:0000313" key="3">
    <source>
        <dbReference type="Proteomes" id="UP000325286"/>
    </source>
</evidence>
<protein>
    <recommendedName>
        <fullName evidence="4">DUF4412 domain-containing protein</fullName>
    </recommendedName>
</protein>
<sequence precursor="true">MGRTLLPMAMWIALCGSPTILAAAPPSSLPSGPSFRMETEIYQDKANEPATRHKILFDSGVIYDLQEQGGHVQTVFDPARQRVILLDTQTQVQAEVSTQLLIDVTAQLAVAARQQKKTESFGLDAVVHADDDRYSIAFGSCQYETTTQTVSRPELAKAYHELTVWAARLNVLRRLGAPPFARMTLGEKLAADGRLPLDLTLTIDQGGKQHHYRAHHLVLEKLSELDRQAIETVGAQLASYRKIAIEDFPSEP</sequence>
<feature type="signal peptide" evidence="1">
    <location>
        <begin position="1"/>
        <end position="22"/>
    </location>
</feature>
<dbReference type="EMBL" id="CP042914">
    <property type="protein sequence ID" value="QEG41100.1"/>
    <property type="molecule type" value="Genomic_DNA"/>
</dbReference>
<keyword evidence="3" id="KW-1185">Reference proteome</keyword>
<feature type="chain" id="PRO_5023116136" description="DUF4412 domain-containing protein" evidence="1">
    <location>
        <begin position="23"/>
        <end position="252"/>
    </location>
</feature>
<evidence type="ECO:0008006" key="4">
    <source>
        <dbReference type="Google" id="ProtNLM"/>
    </source>
</evidence>
<gene>
    <name evidence="2" type="ORF">UC8_31180</name>
</gene>
<keyword evidence="1" id="KW-0732">Signal</keyword>
<dbReference type="Proteomes" id="UP000325286">
    <property type="component" value="Chromosome"/>
</dbReference>
<name>A0A5B9QTM3_9BACT</name>
<dbReference type="OrthoDB" id="249646at2"/>
<reference evidence="2 3" key="1">
    <citation type="submission" date="2019-08" db="EMBL/GenBank/DDBJ databases">
        <title>Deep-cultivation of Planctomycetes and their phenomic and genomic characterization uncovers novel biology.</title>
        <authorList>
            <person name="Wiegand S."/>
            <person name="Jogler M."/>
            <person name="Boedeker C."/>
            <person name="Pinto D."/>
            <person name="Vollmers J."/>
            <person name="Rivas-Marin E."/>
            <person name="Kohn T."/>
            <person name="Peeters S.H."/>
            <person name="Heuer A."/>
            <person name="Rast P."/>
            <person name="Oberbeckmann S."/>
            <person name="Bunk B."/>
            <person name="Jeske O."/>
            <person name="Meyerdierks A."/>
            <person name="Storesund J.E."/>
            <person name="Kallscheuer N."/>
            <person name="Luecker S."/>
            <person name="Lage O.M."/>
            <person name="Pohl T."/>
            <person name="Merkel B.J."/>
            <person name="Hornburger P."/>
            <person name="Mueller R.-W."/>
            <person name="Bruemmer F."/>
            <person name="Labrenz M."/>
            <person name="Spormann A.M."/>
            <person name="Op den Camp H."/>
            <person name="Overmann J."/>
            <person name="Amann R."/>
            <person name="Jetten M.S.M."/>
            <person name="Mascher T."/>
            <person name="Medema M.H."/>
            <person name="Devos D.P."/>
            <person name="Kaster A.-K."/>
            <person name="Ovreas L."/>
            <person name="Rohde M."/>
            <person name="Galperin M.Y."/>
            <person name="Jogler C."/>
        </authorList>
    </citation>
    <scope>NUCLEOTIDE SEQUENCE [LARGE SCALE GENOMIC DNA]</scope>
    <source>
        <strain evidence="2 3">UC8</strain>
    </source>
</reference>
<organism evidence="2 3">
    <name type="scientific">Roseimaritima ulvae</name>
    <dbReference type="NCBI Taxonomy" id="980254"/>
    <lineage>
        <taxon>Bacteria</taxon>
        <taxon>Pseudomonadati</taxon>
        <taxon>Planctomycetota</taxon>
        <taxon>Planctomycetia</taxon>
        <taxon>Pirellulales</taxon>
        <taxon>Pirellulaceae</taxon>
        <taxon>Roseimaritima</taxon>
    </lineage>
</organism>
<dbReference type="KEGG" id="rul:UC8_31180"/>
<proteinExistence type="predicted"/>